<dbReference type="EMBL" id="QGDJ01000001">
    <property type="protein sequence ID" value="PWJ21684.1"/>
    <property type="molecule type" value="Genomic_DNA"/>
</dbReference>
<dbReference type="AlphaFoldDB" id="A0A2Y9BVU8"/>
<sequence>MDKLSALFELRCMLREMEADVGLDALTAAEMDVLLAAHSVTGELGEVVTSEQIRQHDLASGLAQATYHRALRSLVGLGLLEKARGYKARHYVVRADLVSQ</sequence>
<reference evidence="1 3" key="2">
    <citation type="submission" date="2018-03" db="EMBL/GenBank/DDBJ databases">
        <title>Genomic Encyclopedia of Archaeal and Bacterial Type Strains, Phase II (KMG-II): from individual species to whole genera.</title>
        <authorList>
            <person name="Goeker M."/>
        </authorList>
    </citation>
    <scope>NUCLEOTIDE SEQUENCE [LARGE SCALE GENOMIC DNA]</scope>
    <source>
        <strain evidence="1 3">DSM 25227</strain>
    </source>
</reference>
<reference evidence="2 4" key="1">
    <citation type="submission" date="2016-10" db="EMBL/GenBank/DDBJ databases">
        <authorList>
            <person name="Cai Z."/>
        </authorList>
    </citation>
    <scope>NUCLEOTIDE SEQUENCE [LARGE SCALE GENOMIC DNA]</scope>
    <source>
        <strain evidence="2 4">DSM 25227</strain>
    </source>
</reference>
<keyword evidence="3" id="KW-1185">Reference proteome</keyword>
<dbReference type="RefSeq" id="WP_109562332.1">
    <property type="nucleotide sequence ID" value="NZ_QGDJ01000001.1"/>
</dbReference>
<dbReference type="EMBL" id="UETC01000001">
    <property type="protein sequence ID" value="SSA37962.1"/>
    <property type="molecule type" value="Genomic_DNA"/>
</dbReference>
<evidence type="ECO:0000313" key="1">
    <source>
        <dbReference type="EMBL" id="PWJ21684.1"/>
    </source>
</evidence>
<protein>
    <submittedName>
        <fullName evidence="2">Uncharacterized protein</fullName>
    </submittedName>
</protein>
<proteinExistence type="predicted"/>
<accession>A0A2Y9BVU8</accession>
<gene>
    <name evidence="1" type="ORF">BCF38_10191</name>
    <name evidence="2" type="ORF">SAMN05421539_10191</name>
</gene>
<dbReference type="Proteomes" id="UP000251571">
    <property type="component" value="Unassembled WGS sequence"/>
</dbReference>
<evidence type="ECO:0000313" key="4">
    <source>
        <dbReference type="Proteomes" id="UP000251571"/>
    </source>
</evidence>
<organism evidence="2 4">
    <name type="scientific">Jannaschia seohaensis</name>
    <dbReference type="NCBI Taxonomy" id="475081"/>
    <lineage>
        <taxon>Bacteria</taxon>
        <taxon>Pseudomonadati</taxon>
        <taxon>Pseudomonadota</taxon>
        <taxon>Alphaproteobacteria</taxon>
        <taxon>Rhodobacterales</taxon>
        <taxon>Roseobacteraceae</taxon>
        <taxon>Jannaschia</taxon>
    </lineage>
</organism>
<dbReference type="Proteomes" id="UP000245839">
    <property type="component" value="Unassembled WGS sequence"/>
</dbReference>
<name>A0A2Y9BVU8_9RHOB</name>
<evidence type="ECO:0000313" key="2">
    <source>
        <dbReference type="EMBL" id="SSA37962.1"/>
    </source>
</evidence>
<dbReference type="OrthoDB" id="7689228at2"/>
<evidence type="ECO:0000313" key="3">
    <source>
        <dbReference type="Proteomes" id="UP000245839"/>
    </source>
</evidence>